<dbReference type="HOGENOM" id="CLU_2768876_0_0_11"/>
<keyword evidence="4" id="KW-1185">Reference proteome</keyword>
<keyword evidence="2" id="KW-1133">Transmembrane helix</keyword>
<evidence type="ECO:0000313" key="4">
    <source>
        <dbReference type="Proteomes" id="UP000000954"/>
    </source>
</evidence>
<protein>
    <submittedName>
        <fullName evidence="3">Uncharacterized protein</fullName>
    </submittedName>
</protein>
<accession>C7MNI6</accession>
<gene>
    <name evidence="3" type="ordered locus">Ccur_07720</name>
</gene>
<dbReference type="Proteomes" id="UP000000954">
    <property type="component" value="Chromosome"/>
</dbReference>
<dbReference type="KEGG" id="ccu:Ccur_07720"/>
<dbReference type="STRING" id="469378.Ccur_07720"/>
<feature type="transmembrane region" description="Helical" evidence="2">
    <location>
        <begin position="38"/>
        <end position="63"/>
    </location>
</feature>
<evidence type="ECO:0000256" key="1">
    <source>
        <dbReference type="SAM" id="MobiDB-lite"/>
    </source>
</evidence>
<dbReference type="EMBL" id="CP001682">
    <property type="protein sequence ID" value="ACU94476.1"/>
    <property type="molecule type" value="Genomic_DNA"/>
</dbReference>
<feature type="region of interest" description="Disordered" evidence="1">
    <location>
        <begin position="1"/>
        <end position="22"/>
    </location>
</feature>
<name>C7MNI6_CRYCD</name>
<sequence length="69" mass="7452">MIGNYMADTQDDTERSWIDEAFDDRRPPTRRMAGSSKAAIGCGCFLAILLMVIIGVLGLMGALSLSKTV</sequence>
<evidence type="ECO:0000256" key="2">
    <source>
        <dbReference type="SAM" id="Phobius"/>
    </source>
</evidence>
<keyword evidence="2" id="KW-0472">Membrane</keyword>
<proteinExistence type="predicted"/>
<feature type="compositionally biased region" description="Basic and acidic residues" evidence="1">
    <location>
        <begin position="12"/>
        <end position="22"/>
    </location>
</feature>
<reference evidence="3 4" key="1">
    <citation type="journal article" date="2009" name="Stand. Genomic Sci.">
        <title>Complete genome sequence of Cryptobacterium curtum type strain (12-3).</title>
        <authorList>
            <person name="Mavrommatis K."/>
            <person name="Pukall R."/>
            <person name="Rohde C."/>
            <person name="Chen F."/>
            <person name="Sims D."/>
            <person name="Brettin T."/>
            <person name="Kuske C."/>
            <person name="Detter J.C."/>
            <person name="Han C."/>
            <person name="Lapidus A."/>
            <person name="Copeland A."/>
            <person name="Glavina Del Rio T."/>
            <person name="Nolan M."/>
            <person name="Lucas S."/>
            <person name="Tice H."/>
            <person name="Cheng J.F."/>
            <person name="Bruce D."/>
            <person name="Goodwin L."/>
            <person name="Pitluck S."/>
            <person name="Ovchinnikova G."/>
            <person name="Pati A."/>
            <person name="Ivanova N."/>
            <person name="Chen A."/>
            <person name="Palaniappan K."/>
            <person name="Chain P."/>
            <person name="D'haeseleer P."/>
            <person name="Goker M."/>
            <person name="Bristow J."/>
            <person name="Eisen J.A."/>
            <person name="Markowitz V."/>
            <person name="Hugenholtz P."/>
            <person name="Rohde M."/>
            <person name="Klenk H.P."/>
            <person name="Kyrpides N.C."/>
        </authorList>
    </citation>
    <scope>NUCLEOTIDE SEQUENCE [LARGE SCALE GENOMIC DNA]</scope>
    <source>
        <strain evidence="4">ATCC 700683 / DSM 15641 / 12-3</strain>
    </source>
</reference>
<dbReference type="AlphaFoldDB" id="C7MNI6"/>
<evidence type="ECO:0000313" key="3">
    <source>
        <dbReference type="EMBL" id="ACU94476.1"/>
    </source>
</evidence>
<organism evidence="3 4">
    <name type="scientific">Cryptobacterium curtum (strain ATCC 700683 / DSM 15641 / CCUG 43107 / 12-3)</name>
    <dbReference type="NCBI Taxonomy" id="469378"/>
    <lineage>
        <taxon>Bacteria</taxon>
        <taxon>Bacillati</taxon>
        <taxon>Actinomycetota</taxon>
        <taxon>Coriobacteriia</taxon>
        <taxon>Eggerthellales</taxon>
        <taxon>Eggerthellaceae</taxon>
        <taxon>Cryptobacterium</taxon>
    </lineage>
</organism>
<keyword evidence="2" id="KW-0812">Transmembrane</keyword>